<keyword evidence="4" id="KW-1185">Reference proteome</keyword>
<accession>A0A1G6R130</accession>
<keyword evidence="3" id="KW-0966">Cell projection</keyword>
<keyword evidence="3" id="KW-0969">Cilium</keyword>
<protein>
    <submittedName>
        <fullName evidence="3">C-di-GMP-binding flagellar brake protein YcgR, contains PilZNR and PilZ domains</fullName>
    </submittedName>
</protein>
<evidence type="ECO:0000259" key="2">
    <source>
        <dbReference type="Pfam" id="PF12945"/>
    </source>
</evidence>
<dbReference type="SUPFAM" id="SSF141371">
    <property type="entry name" value="PilZ domain-like"/>
    <property type="match status" value="1"/>
</dbReference>
<dbReference type="InterPro" id="IPR009926">
    <property type="entry name" value="T3SS_YcgR_PilZN"/>
</dbReference>
<dbReference type="EMBL" id="FMYU01000014">
    <property type="protein sequence ID" value="SDC98380.1"/>
    <property type="molecule type" value="Genomic_DNA"/>
</dbReference>
<dbReference type="InterPro" id="IPR009875">
    <property type="entry name" value="PilZ_domain"/>
</dbReference>
<dbReference type="RefSeq" id="WP_092129622.1">
    <property type="nucleotide sequence ID" value="NZ_FMYU01000014.1"/>
</dbReference>
<organism evidence="3 4">
    <name type="scientific">Desulfurella multipotens</name>
    <dbReference type="NCBI Taxonomy" id="79269"/>
    <lineage>
        <taxon>Bacteria</taxon>
        <taxon>Pseudomonadati</taxon>
        <taxon>Campylobacterota</taxon>
        <taxon>Desulfurellia</taxon>
        <taxon>Desulfurellales</taxon>
        <taxon>Desulfurellaceae</taxon>
        <taxon>Desulfurella</taxon>
    </lineage>
</organism>
<dbReference type="OrthoDB" id="1951449at2"/>
<evidence type="ECO:0000313" key="3">
    <source>
        <dbReference type="EMBL" id="SDC98380.1"/>
    </source>
</evidence>
<dbReference type="Gene3D" id="2.40.10.220">
    <property type="entry name" value="predicted glycosyltransferase like domains"/>
    <property type="match status" value="1"/>
</dbReference>
<evidence type="ECO:0000259" key="1">
    <source>
        <dbReference type="Pfam" id="PF07238"/>
    </source>
</evidence>
<evidence type="ECO:0000313" key="4">
    <source>
        <dbReference type="Proteomes" id="UP000199411"/>
    </source>
</evidence>
<dbReference type="Proteomes" id="UP000199411">
    <property type="component" value="Unassembled WGS sequence"/>
</dbReference>
<dbReference type="AlphaFoldDB" id="A0A1G6R130"/>
<dbReference type="GO" id="GO:0035438">
    <property type="term" value="F:cyclic-di-GMP binding"/>
    <property type="evidence" value="ECO:0007669"/>
    <property type="project" value="InterPro"/>
</dbReference>
<dbReference type="Pfam" id="PF12945">
    <property type="entry name" value="PilZNR"/>
    <property type="match status" value="1"/>
</dbReference>
<name>A0A1G6R130_9BACT</name>
<feature type="domain" description="PilZ" evidence="1">
    <location>
        <begin position="111"/>
        <end position="212"/>
    </location>
</feature>
<gene>
    <name evidence="3" type="ORF">SAMN05660835_01707</name>
</gene>
<dbReference type="Pfam" id="PF07238">
    <property type="entry name" value="PilZ"/>
    <property type="match status" value="1"/>
</dbReference>
<keyword evidence="3" id="KW-0282">Flagellum</keyword>
<sequence length="224" mass="26150">MEKEKVFPKDINEIISVGQNINIEILTGDYKGIYYSYVYDEDKDGFLIFPPTDSLGRMGFVKVGDMVSVSCISKKNIRVAFDSKILQIIKNSDKTLYKITKPTEFYKYEFRENFRVDVLLNAKCYLYDKSSKLQTKQASILNLSASGAKVSLSEFFELNKPIILEFTLENKTFNVNATIVRRLQIDKNTYHYGVKFEEMDHKDKDFLIKFCLKKQMELLRMQRG</sequence>
<feature type="domain" description="Type III secretion system flagellar brake protein YcgR PilZN" evidence="2">
    <location>
        <begin position="17"/>
        <end position="102"/>
    </location>
</feature>
<reference evidence="4" key="1">
    <citation type="submission" date="2016-10" db="EMBL/GenBank/DDBJ databases">
        <authorList>
            <person name="Varghese N."/>
            <person name="Submissions S."/>
        </authorList>
    </citation>
    <scope>NUCLEOTIDE SEQUENCE [LARGE SCALE GENOMIC DNA]</scope>
    <source>
        <strain evidence="4">DSM 8415</strain>
    </source>
</reference>
<proteinExistence type="predicted"/>